<evidence type="ECO:0000313" key="4">
    <source>
        <dbReference type="Proteomes" id="UP000234845"/>
    </source>
</evidence>
<dbReference type="EMBL" id="PKLZ01000012">
    <property type="protein sequence ID" value="PLW81519.1"/>
    <property type="molecule type" value="Genomic_DNA"/>
</dbReference>
<feature type="domain" description="Glycosyltransferase 2-like" evidence="2">
    <location>
        <begin position="14"/>
        <end position="122"/>
    </location>
</feature>
<accession>A0A2N5XZJ6</accession>
<evidence type="ECO:0000259" key="2">
    <source>
        <dbReference type="Pfam" id="PF00535"/>
    </source>
</evidence>
<gene>
    <name evidence="3" type="ORF">CWI75_14885</name>
</gene>
<dbReference type="CDD" id="cd00761">
    <property type="entry name" value="Glyco_tranf_GTA_type"/>
    <property type="match status" value="1"/>
</dbReference>
<keyword evidence="1" id="KW-0812">Transmembrane</keyword>
<dbReference type="InterPro" id="IPR001173">
    <property type="entry name" value="Glyco_trans_2-like"/>
</dbReference>
<dbReference type="PANTHER" id="PTHR43685:SF2">
    <property type="entry name" value="GLYCOSYLTRANSFERASE 2-LIKE DOMAIN-CONTAINING PROTEIN"/>
    <property type="match status" value="1"/>
</dbReference>
<evidence type="ECO:0000313" key="3">
    <source>
        <dbReference type="EMBL" id="PLW81519.1"/>
    </source>
</evidence>
<dbReference type="AlphaFoldDB" id="A0A2N5XZJ6"/>
<keyword evidence="4" id="KW-1185">Reference proteome</keyword>
<dbReference type="Pfam" id="PF00535">
    <property type="entry name" value="Glycos_transf_2"/>
    <property type="match status" value="1"/>
</dbReference>
<dbReference type="PANTHER" id="PTHR43685">
    <property type="entry name" value="GLYCOSYLTRANSFERASE"/>
    <property type="match status" value="1"/>
</dbReference>
<feature type="transmembrane region" description="Helical" evidence="1">
    <location>
        <begin position="152"/>
        <end position="174"/>
    </location>
</feature>
<dbReference type="InterPro" id="IPR050834">
    <property type="entry name" value="Glycosyltransf_2"/>
</dbReference>
<dbReference type="InterPro" id="IPR029044">
    <property type="entry name" value="Nucleotide-diphossugar_trans"/>
</dbReference>
<dbReference type="SUPFAM" id="SSF53448">
    <property type="entry name" value="Nucleotide-diphospho-sugar transferases"/>
    <property type="match status" value="1"/>
</dbReference>
<protein>
    <recommendedName>
        <fullName evidence="2">Glycosyltransferase 2-like domain-containing protein</fullName>
    </recommendedName>
</protein>
<organism evidence="3 4">
    <name type="scientific">Kineobactrum sediminis</name>
    <dbReference type="NCBI Taxonomy" id="1905677"/>
    <lineage>
        <taxon>Bacteria</taxon>
        <taxon>Pseudomonadati</taxon>
        <taxon>Pseudomonadota</taxon>
        <taxon>Gammaproteobacteria</taxon>
        <taxon>Cellvibrionales</taxon>
        <taxon>Halieaceae</taxon>
        <taxon>Kineobactrum</taxon>
    </lineage>
</organism>
<keyword evidence="1" id="KW-0472">Membrane</keyword>
<name>A0A2N5XZJ6_9GAMM</name>
<evidence type="ECO:0000256" key="1">
    <source>
        <dbReference type="SAM" id="Phobius"/>
    </source>
</evidence>
<keyword evidence="1" id="KW-1133">Transmembrane helix</keyword>
<proteinExistence type="predicted"/>
<sequence>MRVQKVMSEGISVTVIIPTFNRAKYIAECIASLLAQTMKPDRIIVVNDGSTDDTLGVLSQFGDRITVVNKANGGKAQALNFILPSVTSDYVWLFDDDDVALPDSISHRASLLSEALDVNLVISSHFVGVDDVDGKIISTQQYQFPMVSNEDFFFQVLCGCFFTLPGMLIATSLLRDVGPFDEALLRSQDYDIIIRLLHQGKAIMTNTPTFIVRLHSGVRGPLNALHDYQEKDNIWLRYDQMIGRKVRSALNLMEYLPEKMQEAKYPKRLALMRRMSVMASKGLVPEMVEDVASALSHCGSVLSSEEILLCRGAACTKYFVLQASLGDNVLLEGLKPIRYSIAKRQIIRSFCRGLLWSMRSTLVSRQGRLNLMKLTVSLYLLSRPLGIKLL</sequence>
<reference evidence="4" key="1">
    <citation type="submission" date="2017-11" db="EMBL/GenBank/DDBJ databases">
        <title>The draft genome sequence of Chromatocurvus sp. F02.</title>
        <authorList>
            <person name="Du Z.-J."/>
            <person name="Chang Y.-Q."/>
        </authorList>
    </citation>
    <scope>NUCLEOTIDE SEQUENCE [LARGE SCALE GENOMIC DNA]</scope>
    <source>
        <strain evidence="4">F02</strain>
    </source>
</reference>
<comment type="caution">
    <text evidence="3">The sequence shown here is derived from an EMBL/GenBank/DDBJ whole genome shotgun (WGS) entry which is preliminary data.</text>
</comment>
<dbReference type="Proteomes" id="UP000234845">
    <property type="component" value="Unassembled WGS sequence"/>
</dbReference>
<dbReference type="Gene3D" id="3.90.550.10">
    <property type="entry name" value="Spore Coat Polysaccharide Biosynthesis Protein SpsA, Chain A"/>
    <property type="match status" value="1"/>
</dbReference>